<sequence>MAFRGPRVWLWRWRRNPLKRGADVLEAWVVLGAWVLTVLAGVLAGLAVTWSVERELARERVEWRPVVARLTDQAPGTSDAPSQTPRGERVWAEVSWSIADGSAHKGQVRVPPGSTFGAPVTVWTDPEGRLVSKPATASQARLRAALIGGLIGVSVGAVPFVGGRVLRGRLERRRMERWDAEWELLGPLWGRTTG</sequence>
<dbReference type="EMBL" id="BAAAZX010000042">
    <property type="protein sequence ID" value="GAA4027514.1"/>
    <property type="molecule type" value="Genomic_DNA"/>
</dbReference>
<evidence type="ECO:0008006" key="4">
    <source>
        <dbReference type="Google" id="ProtNLM"/>
    </source>
</evidence>
<keyword evidence="1" id="KW-0812">Transmembrane</keyword>
<dbReference type="PANTHER" id="PTHR42305:SF1">
    <property type="entry name" value="MEMBRANE PROTEIN RV1733C-RELATED"/>
    <property type="match status" value="1"/>
</dbReference>
<protein>
    <recommendedName>
        <fullName evidence="4">Integral membrane protein</fullName>
    </recommendedName>
</protein>
<evidence type="ECO:0000313" key="2">
    <source>
        <dbReference type="EMBL" id="GAA4027514.1"/>
    </source>
</evidence>
<reference evidence="3" key="1">
    <citation type="journal article" date="2019" name="Int. J. Syst. Evol. Microbiol.">
        <title>The Global Catalogue of Microorganisms (GCM) 10K type strain sequencing project: providing services to taxonomists for standard genome sequencing and annotation.</title>
        <authorList>
            <consortium name="The Broad Institute Genomics Platform"/>
            <consortium name="The Broad Institute Genome Sequencing Center for Infectious Disease"/>
            <person name="Wu L."/>
            <person name="Ma J."/>
        </authorList>
    </citation>
    <scope>NUCLEOTIDE SEQUENCE [LARGE SCALE GENOMIC DNA]</scope>
    <source>
        <strain evidence="3">JCM 16924</strain>
    </source>
</reference>
<feature type="transmembrane region" description="Helical" evidence="1">
    <location>
        <begin position="21"/>
        <end position="48"/>
    </location>
</feature>
<feature type="transmembrane region" description="Helical" evidence="1">
    <location>
        <begin position="144"/>
        <end position="166"/>
    </location>
</feature>
<gene>
    <name evidence="2" type="ORF">GCM10022232_86630</name>
</gene>
<evidence type="ECO:0000256" key="1">
    <source>
        <dbReference type="SAM" id="Phobius"/>
    </source>
</evidence>
<keyword evidence="3" id="KW-1185">Reference proteome</keyword>
<accession>A0ABP7TK66</accession>
<dbReference type="PANTHER" id="PTHR42305">
    <property type="entry name" value="MEMBRANE PROTEIN RV1733C-RELATED"/>
    <property type="match status" value="1"/>
</dbReference>
<organism evidence="2 3">
    <name type="scientific">Streptomyces plumbiresistens</name>
    <dbReference type="NCBI Taxonomy" id="511811"/>
    <lineage>
        <taxon>Bacteria</taxon>
        <taxon>Bacillati</taxon>
        <taxon>Actinomycetota</taxon>
        <taxon>Actinomycetes</taxon>
        <taxon>Kitasatosporales</taxon>
        <taxon>Streptomycetaceae</taxon>
        <taxon>Streptomyces</taxon>
    </lineage>
</organism>
<proteinExistence type="predicted"/>
<comment type="caution">
    <text evidence="2">The sequence shown here is derived from an EMBL/GenBank/DDBJ whole genome shotgun (WGS) entry which is preliminary data.</text>
</comment>
<dbReference type="RefSeq" id="WP_329343149.1">
    <property type="nucleotide sequence ID" value="NZ_BAAAZX010000042.1"/>
</dbReference>
<keyword evidence="1" id="KW-1133">Transmembrane helix</keyword>
<evidence type="ECO:0000313" key="3">
    <source>
        <dbReference type="Proteomes" id="UP001500456"/>
    </source>
</evidence>
<keyword evidence="1" id="KW-0472">Membrane</keyword>
<dbReference type="Proteomes" id="UP001500456">
    <property type="component" value="Unassembled WGS sequence"/>
</dbReference>
<name>A0ABP7TK66_9ACTN</name>
<dbReference type="InterPro" id="IPR039708">
    <property type="entry name" value="MT1774/Rv1733c-like"/>
</dbReference>